<feature type="transmembrane region" description="Helical" evidence="2">
    <location>
        <begin position="121"/>
        <end position="142"/>
    </location>
</feature>
<evidence type="ECO:0000313" key="4">
    <source>
        <dbReference type="Proteomes" id="UP000797356"/>
    </source>
</evidence>
<gene>
    <name evidence="3" type="ORF">COCNU_15G000210</name>
</gene>
<dbReference type="PANTHER" id="PTHR36789">
    <property type="entry name" value="TRANSMEMBRANE PROTEIN"/>
    <property type="match status" value="1"/>
</dbReference>
<comment type="caution">
    <text evidence="3">The sequence shown here is derived from an EMBL/GenBank/DDBJ whole genome shotgun (WGS) entry which is preliminary data.</text>
</comment>
<feature type="region of interest" description="Disordered" evidence="1">
    <location>
        <begin position="56"/>
        <end position="76"/>
    </location>
</feature>
<proteinExistence type="predicted"/>
<dbReference type="PANTHER" id="PTHR36789:SF1">
    <property type="entry name" value="TRANSMEMBRANE PROTEIN"/>
    <property type="match status" value="1"/>
</dbReference>
<dbReference type="Proteomes" id="UP000797356">
    <property type="component" value="Chromosome 15"/>
</dbReference>
<evidence type="ECO:0000256" key="1">
    <source>
        <dbReference type="SAM" id="MobiDB-lite"/>
    </source>
</evidence>
<accession>A0A8K0ND35</accession>
<dbReference type="AlphaFoldDB" id="A0A8K0ND35"/>
<protein>
    <submittedName>
        <fullName evidence="3">Uncharacterized protein</fullName>
    </submittedName>
</protein>
<keyword evidence="2" id="KW-0812">Transmembrane</keyword>
<dbReference type="EMBL" id="CM017886">
    <property type="protein sequence ID" value="KAG1369655.1"/>
    <property type="molecule type" value="Genomic_DNA"/>
</dbReference>
<reference evidence="3" key="1">
    <citation type="journal article" date="2017" name="Gigascience">
        <title>The genome draft of coconut (Cocos nucifera).</title>
        <authorList>
            <person name="Xiao Y."/>
            <person name="Xu P."/>
            <person name="Fan H."/>
            <person name="Baudouin L."/>
            <person name="Xia W."/>
            <person name="Bocs S."/>
            <person name="Xu J."/>
            <person name="Li Q."/>
            <person name="Guo A."/>
            <person name="Zhou L."/>
            <person name="Li J."/>
            <person name="Wu Y."/>
            <person name="Ma Z."/>
            <person name="Armero A."/>
            <person name="Issali A.E."/>
            <person name="Liu N."/>
            <person name="Peng M."/>
            <person name="Yang Y."/>
        </authorList>
    </citation>
    <scope>NUCLEOTIDE SEQUENCE</scope>
    <source>
        <tissue evidence="3">Spear leaf of Hainan Tall coconut</tissue>
    </source>
</reference>
<feature type="transmembrane region" description="Helical" evidence="2">
    <location>
        <begin position="94"/>
        <end position="115"/>
    </location>
</feature>
<sequence>MASVLLSPILPIPKLLPTLRKKDRRSLPSLLYTTPIRNPRSRRGFAVFAEGNGLKRDDAEGRESSDVGGDPKRDGRPAFNLRWRNLLYPDPENMVAIGLTGLLTWASVQVLWQLFFISIAIFLAALKYSFIAALLLFILITLL</sequence>
<keyword evidence="2" id="KW-0472">Membrane</keyword>
<dbReference type="OrthoDB" id="1922241at2759"/>
<organism evidence="3 4">
    <name type="scientific">Cocos nucifera</name>
    <name type="common">Coconut palm</name>
    <dbReference type="NCBI Taxonomy" id="13894"/>
    <lineage>
        <taxon>Eukaryota</taxon>
        <taxon>Viridiplantae</taxon>
        <taxon>Streptophyta</taxon>
        <taxon>Embryophyta</taxon>
        <taxon>Tracheophyta</taxon>
        <taxon>Spermatophyta</taxon>
        <taxon>Magnoliopsida</taxon>
        <taxon>Liliopsida</taxon>
        <taxon>Arecaceae</taxon>
        <taxon>Arecoideae</taxon>
        <taxon>Cocoseae</taxon>
        <taxon>Attaleinae</taxon>
        <taxon>Cocos</taxon>
    </lineage>
</organism>
<evidence type="ECO:0000256" key="2">
    <source>
        <dbReference type="SAM" id="Phobius"/>
    </source>
</evidence>
<keyword evidence="2" id="KW-1133">Transmembrane helix</keyword>
<reference evidence="3" key="2">
    <citation type="submission" date="2019-07" db="EMBL/GenBank/DDBJ databases">
        <authorList>
            <person name="Yang Y."/>
            <person name="Bocs S."/>
            <person name="Baudouin L."/>
        </authorList>
    </citation>
    <scope>NUCLEOTIDE SEQUENCE</scope>
    <source>
        <tissue evidence="3">Spear leaf of Hainan Tall coconut</tissue>
    </source>
</reference>
<evidence type="ECO:0000313" key="3">
    <source>
        <dbReference type="EMBL" id="KAG1369655.1"/>
    </source>
</evidence>
<keyword evidence="4" id="KW-1185">Reference proteome</keyword>
<name>A0A8K0ND35_COCNU</name>